<organism evidence="1">
    <name type="scientific">marine sediment metagenome</name>
    <dbReference type="NCBI Taxonomy" id="412755"/>
    <lineage>
        <taxon>unclassified sequences</taxon>
        <taxon>metagenomes</taxon>
        <taxon>ecological metagenomes</taxon>
    </lineage>
</organism>
<gene>
    <name evidence="1" type="ORF">LCGC14_0520360</name>
</gene>
<protein>
    <submittedName>
        <fullName evidence="1">Uncharacterized protein</fullName>
    </submittedName>
</protein>
<comment type="caution">
    <text evidence="1">The sequence shown here is derived from an EMBL/GenBank/DDBJ whole genome shotgun (WGS) entry which is preliminary data.</text>
</comment>
<dbReference type="AlphaFoldDB" id="A0A0F9V6U1"/>
<proteinExistence type="predicted"/>
<sequence>MVTICVVCLCVISGNPDDALDGEIEQGLCSPECRDAWDKEQFGKEADDGE</sequence>
<evidence type="ECO:0000313" key="1">
    <source>
        <dbReference type="EMBL" id="KKN61583.1"/>
    </source>
</evidence>
<accession>A0A0F9V6U1</accession>
<dbReference type="EMBL" id="LAZR01000653">
    <property type="protein sequence ID" value="KKN61583.1"/>
    <property type="molecule type" value="Genomic_DNA"/>
</dbReference>
<reference evidence="1" key="1">
    <citation type="journal article" date="2015" name="Nature">
        <title>Complex archaea that bridge the gap between prokaryotes and eukaryotes.</title>
        <authorList>
            <person name="Spang A."/>
            <person name="Saw J.H."/>
            <person name="Jorgensen S.L."/>
            <person name="Zaremba-Niedzwiedzka K."/>
            <person name="Martijn J."/>
            <person name="Lind A.E."/>
            <person name="van Eijk R."/>
            <person name="Schleper C."/>
            <person name="Guy L."/>
            <person name="Ettema T.J."/>
        </authorList>
    </citation>
    <scope>NUCLEOTIDE SEQUENCE</scope>
</reference>
<name>A0A0F9V6U1_9ZZZZ</name>